<dbReference type="Proteomes" id="UP001056120">
    <property type="component" value="Linkage Group LG08"/>
</dbReference>
<organism evidence="1 2">
    <name type="scientific">Smallanthus sonchifolius</name>
    <dbReference type="NCBI Taxonomy" id="185202"/>
    <lineage>
        <taxon>Eukaryota</taxon>
        <taxon>Viridiplantae</taxon>
        <taxon>Streptophyta</taxon>
        <taxon>Embryophyta</taxon>
        <taxon>Tracheophyta</taxon>
        <taxon>Spermatophyta</taxon>
        <taxon>Magnoliopsida</taxon>
        <taxon>eudicotyledons</taxon>
        <taxon>Gunneridae</taxon>
        <taxon>Pentapetalae</taxon>
        <taxon>asterids</taxon>
        <taxon>campanulids</taxon>
        <taxon>Asterales</taxon>
        <taxon>Asteraceae</taxon>
        <taxon>Asteroideae</taxon>
        <taxon>Heliantheae alliance</taxon>
        <taxon>Millerieae</taxon>
        <taxon>Smallanthus</taxon>
    </lineage>
</organism>
<sequence length="147" mass="15773">MEKTPLKSKVGGHVAKPSNENDHCRDKFFASDGFGARVRTKVHVGLVSTNAGFEDESSFKRGRLEKEVQRCVVTTKEREMETTSMEVQGGNGYCGVTVMAGVAVGGVVVRGRWGSDEESEGGCGGTTAMVHGGNVEPWWCMAYYGCG</sequence>
<proteinExistence type="predicted"/>
<accession>A0ACB9IGR7</accession>
<protein>
    <submittedName>
        <fullName evidence="1">Uncharacterized protein</fullName>
    </submittedName>
</protein>
<evidence type="ECO:0000313" key="2">
    <source>
        <dbReference type="Proteomes" id="UP001056120"/>
    </source>
</evidence>
<gene>
    <name evidence="1" type="ORF">L1987_23372</name>
</gene>
<evidence type="ECO:0000313" key="1">
    <source>
        <dbReference type="EMBL" id="KAI3807444.1"/>
    </source>
</evidence>
<keyword evidence="2" id="KW-1185">Reference proteome</keyword>
<name>A0ACB9IGR7_9ASTR</name>
<comment type="caution">
    <text evidence="1">The sequence shown here is derived from an EMBL/GenBank/DDBJ whole genome shotgun (WGS) entry which is preliminary data.</text>
</comment>
<reference evidence="1 2" key="2">
    <citation type="journal article" date="2022" name="Mol. Ecol. Resour.">
        <title>The genomes of chicory, endive, great burdock and yacon provide insights into Asteraceae paleo-polyploidization history and plant inulin production.</title>
        <authorList>
            <person name="Fan W."/>
            <person name="Wang S."/>
            <person name="Wang H."/>
            <person name="Wang A."/>
            <person name="Jiang F."/>
            <person name="Liu H."/>
            <person name="Zhao H."/>
            <person name="Xu D."/>
            <person name="Zhang Y."/>
        </authorList>
    </citation>
    <scope>NUCLEOTIDE SEQUENCE [LARGE SCALE GENOMIC DNA]</scope>
    <source>
        <strain evidence="2">cv. Yunnan</strain>
        <tissue evidence="1">Leaves</tissue>
    </source>
</reference>
<reference evidence="2" key="1">
    <citation type="journal article" date="2022" name="Mol. Ecol. Resour.">
        <title>The genomes of chicory, endive, great burdock and yacon provide insights into Asteraceae palaeo-polyploidization history and plant inulin production.</title>
        <authorList>
            <person name="Fan W."/>
            <person name="Wang S."/>
            <person name="Wang H."/>
            <person name="Wang A."/>
            <person name="Jiang F."/>
            <person name="Liu H."/>
            <person name="Zhao H."/>
            <person name="Xu D."/>
            <person name="Zhang Y."/>
        </authorList>
    </citation>
    <scope>NUCLEOTIDE SEQUENCE [LARGE SCALE GENOMIC DNA]</scope>
    <source>
        <strain evidence="2">cv. Yunnan</strain>
    </source>
</reference>
<dbReference type="EMBL" id="CM042025">
    <property type="protein sequence ID" value="KAI3807444.1"/>
    <property type="molecule type" value="Genomic_DNA"/>
</dbReference>